<keyword evidence="1" id="KW-0732">Signal</keyword>
<evidence type="ECO:0000313" key="2">
    <source>
        <dbReference type="EMBL" id="TKW52772.1"/>
    </source>
</evidence>
<comment type="caution">
    <text evidence="2">The sequence shown here is derived from an EMBL/GenBank/DDBJ whole genome shotgun (WGS) entry which is preliminary data.</text>
</comment>
<evidence type="ECO:0000256" key="1">
    <source>
        <dbReference type="SAM" id="SignalP"/>
    </source>
</evidence>
<reference evidence="2 3" key="1">
    <citation type="journal article" date="2019" name="PLoS ONE">
        <title>Comparative genome analysis indicates high evolutionary potential of pathogenicity genes in Colletotrichum tanaceti.</title>
        <authorList>
            <person name="Lelwala R.V."/>
            <person name="Korhonen P.K."/>
            <person name="Young N.D."/>
            <person name="Scott J.B."/>
            <person name="Ades P.A."/>
            <person name="Gasser R.B."/>
            <person name="Taylor P.W.J."/>
        </authorList>
    </citation>
    <scope>NUCLEOTIDE SEQUENCE [LARGE SCALE GENOMIC DNA]</scope>
    <source>
        <strain evidence="2">BRIP57314</strain>
    </source>
</reference>
<feature type="chain" id="PRO_5020357731" description="Ecp2 effector protein domain-containing protein" evidence="1">
    <location>
        <begin position="19"/>
        <end position="168"/>
    </location>
</feature>
<evidence type="ECO:0000313" key="3">
    <source>
        <dbReference type="Proteomes" id="UP000310108"/>
    </source>
</evidence>
<organism evidence="2 3">
    <name type="scientific">Colletotrichum tanaceti</name>
    <dbReference type="NCBI Taxonomy" id="1306861"/>
    <lineage>
        <taxon>Eukaryota</taxon>
        <taxon>Fungi</taxon>
        <taxon>Dikarya</taxon>
        <taxon>Ascomycota</taxon>
        <taxon>Pezizomycotina</taxon>
        <taxon>Sordariomycetes</taxon>
        <taxon>Hypocreomycetidae</taxon>
        <taxon>Glomerellales</taxon>
        <taxon>Glomerellaceae</taxon>
        <taxon>Colletotrichum</taxon>
        <taxon>Colletotrichum destructivum species complex</taxon>
    </lineage>
</organism>
<dbReference type="EMBL" id="PJEX01000223">
    <property type="protein sequence ID" value="TKW52772.1"/>
    <property type="molecule type" value="Genomic_DNA"/>
</dbReference>
<feature type="signal peptide" evidence="1">
    <location>
        <begin position="1"/>
        <end position="18"/>
    </location>
</feature>
<evidence type="ECO:0008006" key="4">
    <source>
        <dbReference type="Google" id="ProtNLM"/>
    </source>
</evidence>
<proteinExistence type="predicted"/>
<gene>
    <name evidence="2" type="ORF">CTA1_7518</name>
</gene>
<accession>A0A4U6XCE5</accession>
<dbReference type="Proteomes" id="UP000310108">
    <property type="component" value="Unassembled WGS sequence"/>
</dbReference>
<keyword evidence="3" id="KW-1185">Reference proteome</keyword>
<name>A0A4U6XCE5_9PEZI</name>
<sequence length="168" mass="18288">MHFQTALAFASLVAAVSAYTCTEGVSWTPDEFAEYLTLNDTTDWEPMERVKHCEVEAADVEAANISAVERRGGNNQFNAYSGLNCDGYNFMFDVKNFGCGGCFSVGTAIRSGWLWRQTTGNPYPTVDFFNAPNCQGSKIHHQGISSGQYSSCNNVPGVAYSVAVYQGC</sequence>
<dbReference type="AlphaFoldDB" id="A0A4U6XCE5"/>
<protein>
    <recommendedName>
        <fullName evidence="4">Ecp2 effector protein domain-containing protein</fullName>
    </recommendedName>
</protein>